<dbReference type="EMBL" id="SPIA01000001">
    <property type="protein sequence ID" value="TFH69161.1"/>
    <property type="molecule type" value="Genomic_DNA"/>
</dbReference>
<dbReference type="FunFam" id="3.20.20.140:FF:000005">
    <property type="entry name" value="TatD family hydrolase"/>
    <property type="match status" value="1"/>
</dbReference>
<reference evidence="6 7" key="1">
    <citation type="submission" date="2019-03" db="EMBL/GenBank/DDBJ databases">
        <title>Draft genome of Gammaproteobacteria bacterium LSUCC0057, a member of the SAR92 clade.</title>
        <authorList>
            <person name="Lanclos V.C."/>
            <person name="Doiron C."/>
            <person name="Henson M.W."/>
            <person name="Thrash J.C."/>
        </authorList>
    </citation>
    <scope>NUCLEOTIDE SEQUENCE [LARGE SCALE GENOMIC DNA]</scope>
    <source>
        <strain evidence="6 7">LSUCC0057</strain>
    </source>
</reference>
<dbReference type="CDD" id="cd01310">
    <property type="entry name" value="TatD_DNAse"/>
    <property type="match status" value="1"/>
</dbReference>
<dbReference type="InterPro" id="IPR050891">
    <property type="entry name" value="TatD-type_Hydrolase"/>
</dbReference>
<dbReference type="PANTHER" id="PTHR10060">
    <property type="entry name" value="TATD FAMILY DEOXYRIBONUCLEASE"/>
    <property type="match status" value="1"/>
</dbReference>
<evidence type="ECO:0000256" key="3">
    <source>
        <dbReference type="ARBA" id="ARBA00022723"/>
    </source>
</evidence>
<evidence type="ECO:0000256" key="1">
    <source>
        <dbReference type="ARBA" id="ARBA00009275"/>
    </source>
</evidence>
<dbReference type="Pfam" id="PF01026">
    <property type="entry name" value="TatD_DNase"/>
    <property type="match status" value="1"/>
</dbReference>
<feature type="binding site" evidence="5">
    <location>
        <position position="164"/>
    </location>
    <ligand>
        <name>a divalent metal cation</name>
        <dbReference type="ChEBI" id="CHEBI:60240"/>
        <label>2</label>
    </ligand>
</feature>
<dbReference type="AlphaFoldDB" id="A0A4Y8ULM7"/>
<organism evidence="6 7">
    <name type="scientific">Gammaproteobacteria bacterium LSUCC0057</name>
    <dbReference type="NCBI Taxonomy" id="2559237"/>
    <lineage>
        <taxon>Bacteria</taxon>
        <taxon>Pseudomonadati</taxon>
        <taxon>Pseudomonadota</taxon>
        <taxon>Gammaproteobacteria</taxon>
        <taxon>Cellvibrionales</taxon>
        <taxon>Porticoccaceae</taxon>
        <taxon>SAR92 clade</taxon>
    </lineage>
</organism>
<comment type="caution">
    <text evidence="6">The sequence shown here is derived from an EMBL/GenBank/DDBJ whole genome shotgun (WGS) entry which is preliminary data.</text>
</comment>
<feature type="binding site" evidence="5">
    <location>
        <position position="103"/>
    </location>
    <ligand>
        <name>a divalent metal cation</name>
        <dbReference type="ChEBI" id="CHEBI:60240"/>
        <label>1</label>
    </ligand>
</feature>
<accession>A0A4Y8ULM7</accession>
<comment type="similarity">
    <text evidence="1">Belongs to the metallo-dependent hydrolases superfamily. TatD-type hydrolase family.</text>
</comment>
<keyword evidence="3 5" id="KW-0479">Metal-binding</keyword>
<feature type="binding site" evidence="5">
    <location>
        <position position="139"/>
    </location>
    <ligand>
        <name>a divalent metal cation</name>
        <dbReference type="ChEBI" id="CHEBI:60240"/>
        <label>2</label>
    </ligand>
</feature>
<evidence type="ECO:0000313" key="7">
    <source>
        <dbReference type="Proteomes" id="UP000298133"/>
    </source>
</evidence>
<keyword evidence="2" id="KW-0540">Nuclease</keyword>
<dbReference type="GO" id="GO:0046872">
    <property type="term" value="F:metal ion binding"/>
    <property type="evidence" value="ECO:0007669"/>
    <property type="project" value="UniProtKB-KW"/>
</dbReference>
<dbReference type="OrthoDB" id="9810005at2"/>
<evidence type="ECO:0000256" key="5">
    <source>
        <dbReference type="PIRSR" id="PIRSR005902-1"/>
    </source>
</evidence>
<dbReference type="PANTHER" id="PTHR10060:SF15">
    <property type="entry name" value="DEOXYRIBONUCLEASE TATDN1"/>
    <property type="match status" value="1"/>
</dbReference>
<dbReference type="InterPro" id="IPR032466">
    <property type="entry name" value="Metal_Hydrolase"/>
</dbReference>
<protein>
    <submittedName>
        <fullName evidence="6">Hydrolase TatD</fullName>
    </submittedName>
</protein>
<dbReference type="Gene3D" id="3.20.20.140">
    <property type="entry name" value="Metal-dependent hydrolases"/>
    <property type="match status" value="1"/>
</dbReference>
<proteinExistence type="inferred from homology"/>
<dbReference type="InterPro" id="IPR001130">
    <property type="entry name" value="TatD-like"/>
</dbReference>
<dbReference type="SUPFAM" id="SSF51556">
    <property type="entry name" value="Metallo-dependent hydrolases"/>
    <property type="match status" value="1"/>
</dbReference>
<keyword evidence="7" id="KW-1185">Reference proteome</keyword>
<feature type="binding site" evidence="5">
    <location>
        <position position="215"/>
    </location>
    <ligand>
        <name>a divalent metal cation</name>
        <dbReference type="ChEBI" id="CHEBI:60240"/>
        <label>1</label>
    </ligand>
</feature>
<gene>
    <name evidence="6" type="ORF">E3W66_04335</name>
</gene>
<dbReference type="Proteomes" id="UP000298133">
    <property type="component" value="Unassembled WGS sequence"/>
</dbReference>
<dbReference type="PIRSF" id="PIRSF005902">
    <property type="entry name" value="DNase_TatD"/>
    <property type="match status" value="1"/>
</dbReference>
<keyword evidence="4 6" id="KW-0378">Hydrolase</keyword>
<dbReference type="GO" id="GO:0004518">
    <property type="term" value="F:nuclease activity"/>
    <property type="evidence" value="ECO:0007669"/>
    <property type="project" value="UniProtKB-KW"/>
</dbReference>
<evidence type="ECO:0000256" key="4">
    <source>
        <dbReference type="ARBA" id="ARBA00022801"/>
    </source>
</evidence>
<evidence type="ECO:0000256" key="2">
    <source>
        <dbReference type="ARBA" id="ARBA00022722"/>
    </source>
</evidence>
<name>A0A4Y8ULM7_9GAMM</name>
<dbReference type="GO" id="GO:0016788">
    <property type="term" value="F:hydrolase activity, acting on ester bonds"/>
    <property type="evidence" value="ECO:0007669"/>
    <property type="project" value="InterPro"/>
</dbReference>
<sequence length="274" mass="29749">MTSGLIDIGVNLTSSRFDDDREAVLAAALGGETPPLAALIITGTSLAESRAAVALCDQYGQHYPQQLSATAGIHPHSASDYSSGSIAELAELARHPSVVAIGETGLDFNRNFSPPESQQRSFVGHIELAAETGLPLFLHERDASARLLDILSQHRDHFRGGVLHCFTGDKKALYGYLDLDLYIGITGWVCDERRGLELQRLVREIPAERLLLESDAPYLLPRTLRPKPKQGRNQPCYLTEVLTTVAALRGDRADQLAATTAANSRRLFGLPDAP</sequence>
<evidence type="ECO:0000313" key="6">
    <source>
        <dbReference type="EMBL" id="TFH69161.1"/>
    </source>
</evidence>